<protein>
    <submittedName>
        <fullName evidence="8">Uncharacterized protein</fullName>
    </submittedName>
</protein>
<evidence type="ECO:0000259" key="5">
    <source>
        <dbReference type="Pfam" id="PF05175"/>
    </source>
</evidence>
<keyword evidence="9" id="KW-1185">Reference proteome</keyword>
<evidence type="ECO:0000256" key="2">
    <source>
        <dbReference type="ARBA" id="ARBA00022679"/>
    </source>
</evidence>
<dbReference type="CDD" id="cd23416">
    <property type="entry name" value="beta-trefoil_Ricin_MOA-like"/>
    <property type="match status" value="1"/>
</dbReference>
<evidence type="ECO:0000259" key="6">
    <source>
        <dbReference type="Pfam" id="PF14200"/>
    </source>
</evidence>
<dbReference type="InterPro" id="IPR052190">
    <property type="entry name" value="Euk-Arch_PrmC-MTase"/>
</dbReference>
<proteinExistence type="predicted"/>
<dbReference type="SUPFAM" id="SSF53335">
    <property type="entry name" value="S-adenosyl-L-methionine-dependent methyltransferases"/>
    <property type="match status" value="1"/>
</dbReference>
<organism evidence="8 9">
    <name type="scientific">Gymnopus androsaceus JB14</name>
    <dbReference type="NCBI Taxonomy" id="1447944"/>
    <lineage>
        <taxon>Eukaryota</taxon>
        <taxon>Fungi</taxon>
        <taxon>Dikarya</taxon>
        <taxon>Basidiomycota</taxon>
        <taxon>Agaricomycotina</taxon>
        <taxon>Agaricomycetes</taxon>
        <taxon>Agaricomycetidae</taxon>
        <taxon>Agaricales</taxon>
        <taxon>Marasmiineae</taxon>
        <taxon>Omphalotaceae</taxon>
        <taxon>Gymnopus</taxon>
    </lineage>
</organism>
<dbReference type="InterPro" id="IPR035992">
    <property type="entry name" value="Ricin_B-like_lectins"/>
</dbReference>
<dbReference type="InterPro" id="IPR038765">
    <property type="entry name" value="Papain-like_cys_pep_sf"/>
</dbReference>
<reference evidence="8" key="1">
    <citation type="journal article" date="2019" name="Environ. Microbiol.">
        <title>Fungal ecological strategies reflected in gene transcription - a case study of two litter decomposers.</title>
        <authorList>
            <person name="Barbi F."/>
            <person name="Kohler A."/>
            <person name="Barry K."/>
            <person name="Baskaran P."/>
            <person name="Daum C."/>
            <person name="Fauchery L."/>
            <person name="Ihrmark K."/>
            <person name="Kuo A."/>
            <person name="LaButti K."/>
            <person name="Lipzen A."/>
            <person name="Morin E."/>
            <person name="Grigoriev I.V."/>
            <person name="Henrissat B."/>
            <person name="Lindahl B."/>
            <person name="Martin F."/>
        </authorList>
    </citation>
    <scope>NUCLEOTIDE SEQUENCE</scope>
    <source>
        <strain evidence="8">JB14</strain>
    </source>
</reference>
<dbReference type="Pfam" id="PF05175">
    <property type="entry name" value="MTS"/>
    <property type="match status" value="1"/>
</dbReference>
<dbReference type="SUPFAM" id="SSF54001">
    <property type="entry name" value="Cysteine proteinases"/>
    <property type="match status" value="1"/>
</dbReference>
<keyword evidence="2" id="KW-0808">Transferase</keyword>
<dbReference type="InterPro" id="IPR029063">
    <property type="entry name" value="SAM-dependent_MTases_sf"/>
</dbReference>
<dbReference type="GO" id="GO:0008757">
    <property type="term" value="F:S-adenosylmethionine-dependent methyltransferase activity"/>
    <property type="evidence" value="ECO:0007669"/>
    <property type="project" value="TreeGrafter"/>
</dbReference>
<feature type="domain" description="Agglutinin C-terminal" evidence="7">
    <location>
        <begin position="513"/>
        <end position="604"/>
    </location>
</feature>
<dbReference type="Pfam" id="PF14200">
    <property type="entry name" value="RicinB_lectin_2"/>
    <property type="match status" value="1"/>
</dbReference>
<dbReference type="InterPro" id="IPR040600">
    <property type="entry name" value="Agglutinin_C"/>
</dbReference>
<evidence type="ECO:0000313" key="9">
    <source>
        <dbReference type="Proteomes" id="UP000799118"/>
    </source>
</evidence>
<evidence type="ECO:0000256" key="1">
    <source>
        <dbReference type="ARBA" id="ARBA00022603"/>
    </source>
</evidence>
<feature type="domain" description="Ricin B lectin" evidence="6">
    <location>
        <begin position="368"/>
        <end position="465"/>
    </location>
</feature>
<dbReference type="InterPro" id="IPR007848">
    <property type="entry name" value="Small_mtfrase_dom"/>
</dbReference>
<sequence>MYTNQQLLLVDQTQFKLEDTFLLLDALEADAEELKAMNAAIFLEIGSGSGCVSAFAGKILDASTLYLTTDINYRACNCTRRTGSQNNVTLDAIQTSFTQAPHSRLKNSVDIICFNPPYVPTVSTEVSEAQDLRGIEGSWAGGSDGMQDDEYLSERRTYSISNAKAKIVLDLDGGNSANRTKIQAFQKFGFNELYTLNQLWLVQKIEGATNVYSLRNLRSGTYMDMSLDSGSESANGNLVYGYEAGGTQGATPTKINNGRRLRMEFFTNSSLKNGTPAHNGTFINGDLLFSLHSRSRQMRAIIGTSKSPYFFGRYFVLTLSYISGASGVYSISNAKAKIVLDLDGGNSANRTKIQAFQKFGFNELYTLNQLWLVQKIEGATNVYSLRNLRSGTYMDMSLDSGSESANGNLVYGYEAGGTQGATPHENQQWEAIKDGVFYKLRNVSGGTFLELPNGNDQNGTRIHTWGAASYGNRANQLWGFERRSRSAEEIRTALDNTRHKSTDFKSYPVDEIYFVLDKAFHTQIRDANLKSFVLRSQIFDCDDFAWVHKAGVAKWGYENIKADGLSILCGFIVGSTTDEGHANNWTLSDDLSSILFFEPQNGEFLLDNYAAAWGIF</sequence>
<dbReference type="AlphaFoldDB" id="A0A6A4HNG2"/>
<dbReference type="InterPro" id="IPR000772">
    <property type="entry name" value="Ricin_B_lectin"/>
</dbReference>
<keyword evidence="1" id="KW-0489">Methyltransferase</keyword>
<keyword evidence="4" id="KW-0175">Coiled coil</keyword>
<dbReference type="Pfam" id="PF18021">
    <property type="entry name" value="Agglutinin_C"/>
    <property type="match status" value="1"/>
</dbReference>
<dbReference type="Proteomes" id="UP000799118">
    <property type="component" value="Unassembled WGS sequence"/>
</dbReference>
<evidence type="ECO:0000256" key="4">
    <source>
        <dbReference type="SAM" id="Coils"/>
    </source>
</evidence>
<evidence type="ECO:0000313" key="8">
    <source>
        <dbReference type="EMBL" id="KAE9400009.1"/>
    </source>
</evidence>
<feature type="domain" description="Methyltransferase small" evidence="5">
    <location>
        <begin position="34"/>
        <end position="127"/>
    </location>
</feature>
<keyword evidence="3" id="KW-0949">S-adenosyl-L-methionine</keyword>
<dbReference type="SUPFAM" id="SSF50370">
    <property type="entry name" value="Ricin B-like lectins"/>
    <property type="match status" value="2"/>
</dbReference>
<evidence type="ECO:0000259" key="7">
    <source>
        <dbReference type="Pfam" id="PF18021"/>
    </source>
</evidence>
<accession>A0A6A4HNG2</accession>
<dbReference type="GO" id="GO:0008276">
    <property type="term" value="F:protein methyltransferase activity"/>
    <property type="evidence" value="ECO:0007669"/>
    <property type="project" value="TreeGrafter"/>
</dbReference>
<dbReference type="Gene3D" id="3.30.460.70">
    <property type="match status" value="1"/>
</dbReference>
<dbReference type="Gene3D" id="2.80.10.50">
    <property type="match status" value="2"/>
</dbReference>
<evidence type="ECO:0000256" key="3">
    <source>
        <dbReference type="ARBA" id="ARBA00022691"/>
    </source>
</evidence>
<gene>
    <name evidence="8" type="ORF">BT96DRAFT_993465</name>
</gene>
<dbReference type="PROSITE" id="PS50231">
    <property type="entry name" value="RICIN_B_LECTIN"/>
    <property type="match status" value="1"/>
</dbReference>
<dbReference type="OrthoDB" id="3192089at2759"/>
<dbReference type="Gene3D" id="3.40.50.150">
    <property type="entry name" value="Vaccinia Virus protein VP39"/>
    <property type="match status" value="1"/>
</dbReference>
<dbReference type="PANTHER" id="PTHR45875:SF1">
    <property type="entry name" value="METHYLTRANSFERASE N6AMT1"/>
    <property type="match status" value="1"/>
</dbReference>
<dbReference type="EMBL" id="ML769462">
    <property type="protein sequence ID" value="KAE9400009.1"/>
    <property type="molecule type" value="Genomic_DNA"/>
</dbReference>
<dbReference type="PANTHER" id="PTHR45875">
    <property type="entry name" value="METHYLTRANSFERASE N6AMT1"/>
    <property type="match status" value="1"/>
</dbReference>
<dbReference type="GO" id="GO:0032259">
    <property type="term" value="P:methylation"/>
    <property type="evidence" value="ECO:0007669"/>
    <property type="project" value="UniProtKB-KW"/>
</dbReference>
<name>A0A6A4HNG2_9AGAR</name>
<feature type="coiled-coil region" evidence="4">
    <location>
        <begin position="17"/>
        <end position="44"/>
    </location>
</feature>
<dbReference type="GO" id="GO:0035657">
    <property type="term" value="C:eRF1 methyltransferase complex"/>
    <property type="evidence" value="ECO:0007669"/>
    <property type="project" value="TreeGrafter"/>
</dbReference>